<proteinExistence type="inferred from homology"/>
<keyword evidence="13" id="KW-1185">Reference proteome</keyword>
<comment type="function">
    <text evidence="2 10">Reversible hydration of carbon dioxide.</text>
</comment>
<dbReference type="OrthoDB" id="5327615at2"/>
<dbReference type="Pfam" id="PF00194">
    <property type="entry name" value="Carb_anhydrase"/>
    <property type="match status" value="1"/>
</dbReference>
<feature type="domain" description="Alpha-carbonic anhydrase" evidence="11">
    <location>
        <begin position="23"/>
        <end position="244"/>
    </location>
</feature>
<dbReference type="InterPro" id="IPR023561">
    <property type="entry name" value="Carbonic_anhydrase_a-class"/>
</dbReference>
<evidence type="ECO:0000256" key="3">
    <source>
        <dbReference type="ARBA" id="ARBA00010718"/>
    </source>
</evidence>
<evidence type="ECO:0000256" key="2">
    <source>
        <dbReference type="ARBA" id="ARBA00002904"/>
    </source>
</evidence>
<comment type="catalytic activity">
    <reaction evidence="9 10">
        <text>hydrogencarbonate + H(+) = CO2 + H2O</text>
        <dbReference type="Rhea" id="RHEA:10748"/>
        <dbReference type="ChEBI" id="CHEBI:15377"/>
        <dbReference type="ChEBI" id="CHEBI:15378"/>
        <dbReference type="ChEBI" id="CHEBI:16526"/>
        <dbReference type="ChEBI" id="CHEBI:17544"/>
        <dbReference type="EC" id="4.2.1.1"/>
    </reaction>
</comment>
<keyword evidence="10" id="KW-0732">Signal</keyword>
<dbReference type="InterPro" id="IPR001148">
    <property type="entry name" value="CA_dom"/>
</dbReference>
<dbReference type="Gene3D" id="3.10.200.10">
    <property type="entry name" value="Alpha carbonic anhydrase"/>
    <property type="match status" value="1"/>
</dbReference>
<feature type="chain" id="PRO_5025088940" description="Carbonic anhydrase" evidence="10">
    <location>
        <begin position="21"/>
        <end position="244"/>
    </location>
</feature>
<name>A0A506VDC2_9GAMM</name>
<keyword evidence="6 10" id="KW-0479">Metal-binding</keyword>
<dbReference type="InterPro" id="IPR041891">
    <property type="entry name" value="Alpha_CA_prokaryot-like"/>
</dbReference>
<gene>
    <name evidence="12" type="ORF">FKM52_02960</name>
</gene>
<organism evidence="12 13">
    <name type="scientific">Mixta tenebrionis</name>
    <dbReference type="NCBI Taxonomy" id="2562439"/>
    <lineage>
        <taxon>Bacteria</taxon>
        <taxon>Pseudomonadati</taxon>
        <taxon>Pseudomonadota</taxon>
        <taxon>Gammaproteobacteria</taxon>
        <taxon>Enterobacterales</taxon>
        <taxon>Erwiniaceae</taxon>
        <taxon>Mixta</taxon>
    </lineage>
</organism>
<evidence type="ECO:0000256" key="1">
    <source>
        <dbReference type="ARBA" id="ARBA00001947"/>
    </source>
</evidence>
<evidence type="ECO:0000313" key="12">
    <source>
        <dbReference type="EMBL" id="TPW43522.1"/>
    </source>
</evidence>
<dbReference type="CDD" id="cd03124">
    <property type="entry name" value="alpha_CA_prokaryotic_like"/>
    <property type="match status" value="1"/>
</dbReference>
<evidence type="ECO:0000313" key="13">
    <source>
        <dbReference type="Proteomes" id="UP000319523"/>
    </source>
</evidence>
<evidence type="ECO:0000256" key="5">
    <source>
        <dbReference type="ARBA" id="ARBA00014628"/>
    </source>
</evidence>
<reference evidence="12 13" key="1">
    <citation type="submission" date="2019-06" db="EMBL/GenBank/DDBJ databases">
        <authorList>
            <person name="Yang Y."/>
        </authorList>
    </citation>
    <scope>NUCLEOTIDE SEQUENCE [LARGE SCALE GENOMIC DNA]</scope>
    <source>
        <strain evidence="12 13">BIT-26</strain>
    </source>
</reference>
<keyword evidence="7 10" id="KW-0862">Zinc</keyword>
<evidence type="ECO:0000256" key="6">
    <source>
        <dbReference type="ARBA" id="ARBA00022723"/>
    </source>
</evidence>
<dbReference type="EC" id="4.2.1.1" evidence="4 10"/>
<dbReference type="PROSITE" id="PS51144">
    <property type="entry name" value="ALPHA_CA_2"/>
    <property type="match status" value="1"/>
</dbReference>
<dbReference type="SUPFAM" id="SSF51069">
    <property type="entry name" value="Carbonic anhydrase"/>
    <property type="match status" value="1"/>
</dbReference>
<dbReference type="InterPro" id="IPR036398">
    <property type="entry name" value="CA_dom_sf"/>
</dbReference>
<dbReference type="PROSITE" id="PS00162">
    <property type="entry name" value="ALPHA_CA_1"/>
    <property type="match status" value="1"/>
</dbReference>
<evidence type="ECO:0000256" key="7">
    <source>
        <dbReference type="ARBA" id="ARBA00022833"/>
    </source>
</evidence>
<feature type="signal peptide" evidence="10">
    <location>
        <begin position="1"/>
        <end position="20"/>
    </location>
</feature>
<protein>
    <recommendedName>
        <fullName evidence="5 10">Carbonic anhydrase</fullName>
        <ecNumber evidence="4 10">4.2.1.1</ecNumber>
    </recommendedName>
</protein>
<keyword evidence="8 10" id="KW-0456">Lyase</keyword>
<evidence type="ECO:0000259" key="11">
    <source>
        <dbReference type="PROSITE" id="PS51144"/>
    </source>
</evidence>
<dbReference type="EMBL" id="VHQI01000002">
    <property type="protein sequence ID" value="TPW43522.1"/>
    <property type="molecule type" value="Genomic_DNA"/>
</dbReference>
<comment type="caution">
    <text evidence="12">The sequence shown here is derived from an EMBL/GenBank/DDBJ whole genome shotgun (WGS) entry which is preliminary data.</text>
</comment>
<dbReference type="Proteomes" id="UP000319523">
    <property type="component" value="Unassembled WGS sequence"/>
</dbReference>
<dbReference type="GO" id="GO:0008270">
    <property type="term" value="F:zinc ion binding"/>
    <property type="evidence" value="ECO:0007669"/>
    <property type="project" value="UniProtKB-UniRule"/>
</dbReference>
<dbReference type="AlphaFoldDB" id="A0A506VDC2"/>
<dbReference type="RefSeq" id="WP_141174720.1">
    <property type="nucleotide sequence ID" value="NZ_JBHUFX010000032.1"/>
</dbReference>
<dbReference type="PANTHER" id="PTHR18952">
    <property type="entry name" value="CARBONIC ANHYDRASE"/>
    <property type="match status" value="1"/>
</dbReference>
<comment type="similarity">
    <text evidence="3 10">Belongs to the alpha-carbonic anhydrase family.</text>
</comment>
<evidence type="ECO:0000256" key="9">
    <source>
        <dbReference type="ARBA" id="ARBA00048348"/>
    </source>
</evidence>
<dbReference type="SMART" id="SM01057">
    <property type="entry name" value="Carb_anhydrase"/>
    <property type="match status" value="1"/>
</dbReference>
<sequence length="244" mass="27638">MRNKSTALLGLLLAWTTSAAAENHWSYEGQTSPEHWGELNKQWQVCKNGKYQSPIDIKNPVAGNLPPLELNFTTHAKTIVNNGHTIQIAVEDEDDFKLDEQRWALKQFHFHSPSENHINGQSFPVEIHFVHANSEDDLAVIAVMLVPGKANPALETILNVLPQQENQEKPVNQKFALESLFPQDKHYYRFSGSLTTPPCSEGVIWLVMKQPVEASEAQLKRFTEALRHSNNRPLQPLNGRQIVH</sequence>
<dbReference type="GO" id="GO:0004089">
    <property type="term" value="F:carbonate dehydratase activity"/>
    <property type="evidence" value="ECO:0007669"/>
    <property type="project" value="UniProtKB-UniRule"/>
</dbReference>
<evidence type="ECO:0000256" key="10">
    <source>
        <dbReference type="RuleBase" id="RU367011"/>
    </source>
</evidence>
<accession>A0A506VDC2</accession>
<evidence type="ECO:0000256" key="4">
    <source>
        <dbReference type="ARBA" id="ARBA00012925"/>
    </source>
</evidence>
<comment type="cofactor">
    <cofactor evidence="1 10">
        <name>Zn(2+)</name>
        <dbReference type="ChEBI" id="CHEBI:29105"/>
    </cofactor>
</comment>
<evidence type="ECO:0000256" key="8">
    <source>
        <dbReference type="ARBA" id="ARBA00023239"/>
    </source>
</evidence>
<dbReference type="InterPro" id="IPR018338">
    <property type="entry name" value="Carbonic_anhydrase_a-class_CS"/>
</dbReference>
<dbReference type="PANTHER" id="PTHR18952:SF265">
    <property type="entry name" value="CARBONIC ANHYDRASE"/>
    <property type="match status" value="1"/>
</dbReference>